<dbReference type="Pfam" id="PF01546">
    <property type="entry name" value="Peptidase_M20"/>
    <property type="match status" value="1"/>
</dbReference>
<dbReference type="Proteomes" id="UP000199230">
    <property type="component" value="Unassembled WGS sequence"/>
</dbReference>
<keyword evidence="2" id="KW-1185">Reference proteome</keyword>
<organism evidence="1 2">
    <name type="scientific">Tindallia californiensis</name>
    <dbReference type="NCBI Taxonomy" id="159292"/>
    <lineage>
        <taxon>Bacteria</taxon>
        <taxon>Bacillati</taxon>
        <taxon>Bacillota</taxon>
        <taxon>Clostridia</taxon>
        <taxon>Peptostreptococcales</taxon>
        <taxon>Tindalliaceae</taxon>
        <taxon>Tindallia</taxon>
    </lineage>
</organism>
<protein>
    <submittedName>
        <fullName evidence="1">Arginine utilization protein RocB</fullName>
    </submittedName>
</protein>
<dbReference type="GO" id="GO:0016787">
    <property type="term" value="F:hydrolase activity"/>
    <property type="evidence" value="ECO:0007669"/>
    <property type="project" value="InterPro"/>
</dbReference>
<dbReference type="EMBL" id="FNPV01000005">
    <property type="protein sequence ID" value="SDY87881.1"/>
    <property type="molecule type" value="Genomic_DNA"/>
</dbReference>
<accession>A0A1H3NG30</accession>
<dbReference type="PIRSF" id="PIRSF010386">
    <property type="entry name" value="RocB"/>
    <property type="match status" value="1"/>
</dbReference>
<dbReference type="SUPFAM" id="SSF53187">
    <property type="entry name" value="Zn-dependent exopeptidases"/>
    <property type="match status" value="1"/>
</dbReference>
<sequence>MLTVNRELLESNFFELVKAPSTSGTADENLSTATIVKQFEAMPYFQKNPELLQCHLIPDDGFDRKVITALVKGNGKSNKTIILMGHTDVVDVSDYGKNQDVAYEPEKLMKRLDPSSMNADARNDFESGEWIFGRGVMDMKCGVSVSIAMLEAASRNQEELSGNLLFVGVPDEENNSLGMIAATENLLELSQTHDLDYVVCIDGESQFPYYPGDSNKYIYQGTLGKFVLMAYAVGKETHGGDSLTGLNANLIISELTRRIELNMDLSDSYEEEVFSPPTSLKQTDTKQHYNVKTPESAYAYYNFLTANQSPKYFFDKVKELAIQAMTDSLDKQRRETEKFFEMSNSKGSFYDWTPNVFSYSDLVEMAKEHGGQAFEEHMKGCMDEWRKQPEMDQRILAVKMMEEVYSFCPDKDPKIILFYVPPYYPHIKPTTETPEKAKANKVVEMVSEYAKKEFNEDVGVERFFTGLCDLSFVSLQNAEDVISNIMPNMPNWGFRYELPVETIKKLDLPVMNIGPYGKDAHKNTERLHKDYSFRIYPQLLAFAIKEMLKA</sequence>
<reference evidence="1 2" key="1">
    <citation type="submission" date="2016-10" db="EMBL/GenBank/DDBJ databases">
        <authorList>
            <person name="de Groot N.N."/>
        </authorList>
    </citation>
    <scope>NUCLEOTIDE SEQUENCE [LARGE SCALE GENOMIC DNA]</scope>
    <source>
        <strain evidence="1 2">APO</strain>
    </source>
</reference>
<dbReference type="AlphaFoldDB" id="A0A1H3NG30"/>
<proteinExistence type="predicted"/>
<dbReference type="PANTHER" id="PTHR43808">
    <property type="entry name" value="ACETYLORNITHINE DEACETYLASE"/>
    <property type="match status" value="1"/>
</dbReference>
<dbReference type="InterPro" id="IPR012166">
    <property type="entry name" value="Uncharacterised_RocB"/>
</dbReference>
<dbReference type="Gene3D" id="3.40.630.10">
    <property type="entry name" value="Zn peptidases"/>
    <property type="match status" value="1"/>
</dbReference>
<dbReference type="PANTHER" id="PTHR43808:SF27">
    <property type="entry name" value="PROTEIN ROCB"/>
    <property type="match status" value="1"/>
</dbReference>
<dbReference type="InterPro" id="IPR002933">
    <property type="entry name" value="Peptidase_M20"/>
</dbReference>
<evidence type="ECO:0000313" key="1">
    <source>
        <dbReference type="EMBL" id="SDY87881.1"/>
    </source>
</evidence>
<dbReference type="STRING" id="159292.SAMN05192546_105105"/>
<evidence type="ECO:0000313" key="2">
    <source>
        <dbReference type="Proteomes" id="UP000199230"/>
    </source>
</evidence>
<dbReference type="RefSeq" id="WP_093313146.1">
    <property type="nucleotide sequence ID" value="NZ_FNPV01000005.1"/>
</dbReference>
<dbReference type="OrthoDB" id="9815360at2"/>
<dbReference type="InterPro" id="IPR050072">
    <property type="entry name" value="Peptidase_M20A"/>
</dbReference>
<name>A0A1H3NG30_9FIRM</name>
<gene>
    <name evidence="1" type="ORF">SAMN05192546_105105</name>
</gene>